<reference evidence="4 5" key="1">
    <citation type="submission" date="2015-08" db="EMBL/GenBank/DDBJ databases">
        <title>The genome of the Asian arowana (Scleropages formosus).</title>
        <authorList>
            <person name="Tan M.H."/>
            <person name="Gan H.M."/>
            <person name="Croft L.J."/>
            <person name="Austin C.M."/>
        </authorList>
    </citation>
    <scope>NUCLEOTIDE SEQUENCE [LARGE SCALE GENOMIC DNA]</scope>
    <source>
        <strain evidence="4">Aro1</strain>
    </source>
</reference>
<proteinExistence type="predicted"/>
<organism evidence="4 5">
    <name type="scientific">Scleropages formosus</name>
    <name type="common">Asian bonytongue</name>
    <name type="synonym">Osteoglossum formosum</name>
    <dbReference type="NCBI Taxonomy" id="113540"/>
    <lineage>
        <taxon>Eukaryota</taxon>
        <taxon>Metazoa</taxon>
        <taxon>Chordata</taxon>
        <taxon>Craniata</taxon>
        <taxon>Vertebrata</taxon>
        <taxon>Euteleostomi</taxon>
        <taxon>Actinopterygii</taxon>
        <taxon>Neopterygii</taxon>
        <taxon>Teleostei</taxon>
        <taxon>Osteoglossocephala</taxon>
        <taxon>Osteoglossomorpha</taxon>
        <taxon>Osteoglossiformes</taxon>
        <taxon>Osteoglossidae</taxon>
        <taxon>Scleropages</taxon>
    </lineage>
</organism>
<dbReference type="Pfam" id="PF00226">
    <property type="entry name" value="DnaJ"/>
    <property type="match status" value="1"/>
</dbReference>
<dbReference type="PANTHER" id="PTHR44873">
    <property type="entry name" value="DNAJ HOMOLOG SUBFAMILY C MEMBER 30, MITOCHONDRIAL"/>
    <property type="match status" value="1"/>
</dbReference>
<dbReference type="InterPro" id="IPR001623">
    <property type="entry name" value="DnaJ_domain"/>
</dbReference>
<dbReference type="InterPro" id="IPR036869">
    <property type="entry name" value="J_dom_sf"/>
</dbReference>
<sequence length="438" mass="49059">MSKVGHRYGEKAFRILKIPYKRSLRGREARREKGADPSAAGCDGTEMYRRQFEDFPHSSSGASAALMKKLRREAAAQSCETSRALSLPETSARSRSDTVLFPAVSLGATCAEFSYIGQMGGGGGRTEGMMSKVKVGHHDHGVWCHSDLLERLQRQLEVEEKQLENSSFLHTSNMPSFSEMPATYVHIIIMSTGKKVDLLPSNNHGHRISHLRKRSFRTVAMIGRPSNVWERRHDALLSPAEAVSCVRAYSKTSFPDASLYKSKTAYYDILQVSPSATHAQIKTAYYKQSFMYHPDRNAGSEEATLRFSEISEAYMVLGNRSLKKKYDRGILSQADVQGAGRPSRNKPPASAAADRQTTSRYSPSMGADGKSTFDFDAFYQAHYGQQLQREKELRWRKDQMQKKQVAFKDRELGRMTEISVGLLLVVGVAILFNMKSSK</sequence>
<dbReference type="PANTHER" id="PTHR44873:SF1">
    <property type="entry name" value="DNAJ HOMOLOG SUBFAMILY C MEMBER 30, MITOCHONDRIAL"/>
    <property type="match status" value="1"/>
</dbReference>
<dbReference type="Gene3D" id="1.10.287.110">
    <property type="entry name" value="DnaJ domain"/>
    <property type="match status" value="1"/>
</dbReference>
<dbReference type="PRINTS" id="PR00625">
    <property type="entry name" value="JDOMAIN"/>
</dbReference>
<dbReference type="PROSITE" id="PS50076">
    <property type="entry name" value="DNAJ_2"/>
    <property type="match status" value="1"/>
</dbReference>
<protein>
    <recommendedName>
        <fullName evidence="3">J domain-containing protein</fullName>
    </recommendedName>
</protein>
<dbReference type="Proteomes" id="UP000034805">
    <property type="component" value="Unassembled WGS sequence"/>
</dbReference>
<dbReference type="EMBL" id="JARO02001036">
    <property type="protein sequence ID" value="KPP76660.1"/>
    <property type="molecule type" value="Genomic_DNA"/>
</dbReference>
<name>A0A0P7UQB7_SCLFO</name>
<feature type="region of interest" description="Disordered" evidence="1">
    <location>
        <begin position="333"/>
        <end position="367"/>
    </location>
</feature>
<feature type="transmembrane region" description="Helical" evidence="2">
    <location>
        <begin position="412"/>
        <end position="432"/>
    </location>
</feature>
<keyword evidence="2" id="KW-1133">Transmembrane helix</keyword>
<keyword evidence="2" id="KW-0812">Transmembrane</keyword>
<dbReference type="SMART" id="SM00271">
    <property type="entry name" value="DnaJ"/>
    <property type="match status" value="1"/>
</dbReference>
<dbReference type="InterPro" id="IPR053025">
    <property type="entry name" value="Mito_ATP_Synthase-Asso"/>
</dbReference>
<evidence type="ECO:0000259" key="3">
    <source>
        <dbReference type="PROSITE" id="PS50076"/>
    </source>
</evidence>
<dbReference type="AlphaFoldDB" id="A0A0P7UQB7"/>
<comment type="caution">
    <text evidence="4">The sequence shown here is derived from an EMBL/GenBank/DDBJ whole genome shotgun (WGS) entry which is preliminary data.</text>
</comment>
<dbReference type="CDD" id="cd06257">
    <property type="entry name" value="DnaJ"/>
    <property type="match status" value="1"/>
</dbReference>
<evidence type="ECO:0000256" key="2">
    <source>
        <dbReference type="SAM" id="Phobius"/>
    </source>
</evidence>
<dbReference type="SUPFAM" id="SSF46565">
    <property type="entry name" value="Chaperone J-domain"/>
    <property type="match status" value="1"/>
</dbReference>
<evidence type="ECO:0000256" key="1">
    <source>
        <dbReference type="SAM" id="MobiDB-lite"/>
    </source>
</evidence>
<dbReference type="STRING" id="113540.ENSSFOP00015054804"/>
<keyword evidence="2" id="KW-0472">Membrane</keyword>
<evidence type="ECO:0000313" key="4">
    <source>
        <dbReference type="EMBL" id="KPP76660.1"/>
    </source>
</evidence>
<feature type="domain" description="J" evidence="3">
    <location>
        <begin position="265"/>
        <end position="330"/>
    </location>
</feature>
<accession>A0A0P7UQB7</accession>
<evidence type="ECO:0000313" key="5">
    <source>
        <dbReference type="Proteomes" id="UP000034805"/>
    </source>
</evidence>
<gene>
    <name evidence="4" type="ORF">Z043_103980</name>
</gene>